<evidence type="ECO:0000256" key="1">
    <source>
        <dbReference type="SAM" id="MobiDB-lite"/>
    </source>
</evidence>
<dbReference type="AlphaFoldDB" id="A0ABD7HMH2"/>
<gene>
    <name evidence="2" type="ORF">D2E76_16235</name>
</gene>
<organism evidence="2 3">
    <name type="scientific">Mycobacteroides abscessus</name>
    <dbReference type="NCBI Taxonomy" id="36809"/>
    <lineage>
        <taxon>Bacteria</taxon>
        <taxon>Bacillati</taxon>
        <taxon>Actinomycetota</taxon>
        <taxon>Actinomycetes</taxon>
        <taxon>Mycobacteriales</taxon>
        <taxon>Mycobacteriaceae</taxon>
        <taxon>Mycobacteroides</taxon>
    </lineage>
</organism>
<feature type="compositionally biased region" description="Polar residues" evidence="1">
    <location>
        <begin position="127"/>
        <end position="136"/>
    </location>
</feature>
<evidence type="ECO:0000313" key="3">
    <source>
        <dbReference type="Proteomes" id="UP000284557"/>
    </source>
</evidence>
<protein>
    <recommendedName>
        <fullName evidence="4">Bacteriophage protein</fullName>
    </recommendedName>
</protein>
<dbReference type="RefSeq" id="WP_119596455.1">
    <property type="nucleotide sequence ID" value="NZ_QXBN01000012.1"/>
</dbReference>
<comment type="caution">
    <text evidence="2">The sequence shown here is derived from an EMBL/GenBank/DDBJ whole genome shotgun (WGS) entry which is preliminary data.</text>
</comment>
<name>A0ABD7HMH2_9MYCO</name>
<dbReference type="EMBL" id="QXBN01000012">
    <property type="protein sequence ID" value="RIT36800.1"/>
    <property type="molecule type" value="Genomic_DNA"/>
</dbReference>
<proteinExistence type="predicted"/>
<sequence length="136" mass="15092">MPTFTLASKVKTVYGVELPWEERESYDVPAYPDTCPRHSPVPEELKYANPRCTCHPRAKGDLIDQGTVFVPLSTLESVCERTTDDYWSGVTPPTVGHLEGLALEQFDELRAAPESQPGPQQRLRFTMATTGGTVPK</sequence>
<dbReference type="Proteomes" id="UP000284557">
    <property type="component" value="Unassembled WGS sequence"/>
</dbReference>
<evidence type="ECO:0000313" key="2">
    <source>
        <dbReference type="EMBL" id="RIT36800.1"/>
    </source>
</evidence>
<reference evidence="2 3" key="1">
    <citation type="submission" date="2018-08" db="EMBL/GenBank/DDBJ databases">
        <title>Linezolid Resistance in Mycobacterium abscessus: MIC Distribution and Comprehensive Investigation of Resistance Mechanisms.</title>
        <authorList>
            <person name="Ye M."/>
            <person name="Xu L."/>
            <person name="Zou Y."/>
            <person name="Li B."/>
            <person name="Guo Q."/>
            <person name="Zhang Y."/>
            <person name="Zhan M."/>
            <person name="Xu B."/>
            <person name="Yu F."/>
            <person name="Zhang Z."/>
            <person name="Chu H."/>
        </authorList>
    </citation>
    <scope>NUCLEOTIDE SEQUENCE [LARGE SCALE GENOMIC DNA]</scope>
    <source>
        <strain evidence="2 3">G143</strain>
    </source>
</reference>
<accession>A0ABD7HMH2</accession>
<feature type="region of interest" description="Disordered" evidence="1">
    <location>
        <begin position="111"/>
        <end position="136"/>
    </location>
</feature>
<evidence type="ECO:0008006" key="4">
    <source>
        <dbReference type="Google" id="ProtNLM"/>
    </source>
</evidence>